<dbReference type="Proteomes" id="UP000633136">
    <property type="component" value="Unassembled WGS sequence"/>
</dbReference>
<evidence type="ECO:0000256" key="1">
    <source>
        <dbReference type="SAM" id="Phobius"/>
    </source>
</evidence>
<comment type="caution">
    <text evidence="2">The sequence shown here is derived from an EMBL/GenBank/DDBJ whole genome shotgun (WGS) entry which is preliminary data.</text>
</comment>
<evidence type="ECO:0008006" key="4">
    <source>
        <dbReference type="Google" id="ProtNLM"/>
    </source>
</evidence>
<accession>A0A917AQ29</accession>
<protein>
    <recommendedName>
        <fullName evidence="4">ABC transporter permease</fullName>
    </recommendedName>
</protein>
<feature type="transmembrane region" description="Helical" evidence="1">
    <location>
        <begin position="100"/>
        <end position="122"/>
    </location>
</feature>
<dbReference type="RefSeq" id="WP_188683803.1">
    <property type="nucleotide sequence ID" value="NZ_BMIS01000004.1"/>
</dbReference>
<feature type="transmembrane region" description="Helical" evidence="1">
    <location>
        <begin position="164"/>
        <end position="183"/>
    </location>
</feature>
<sequence length="256" mass="27147">MSLTTYILMDFWRNLRNFANSFFIIVLPTVLFLIFGVSADWNDFMLPSGAGNVSAYTLVGIAVYGAAMATTSLAGSAAVELQQGWGRQLALTGMPHGLFVLAKSIIALVMAVFPVLLINVVGYFTATQMDTGRWFATAALTVIASLPFALYGLLAGLAFRSDAAVGAASGLLVVLGFLGNNFFPLDGVLLDIGRFTPMYGVTALARYPLTDGEIMGAGEAGLGTDPLWGILLSIAAWSVVFALGCLLLQRRSTARR</sequence>
<organism evidence="2 3">
    <name type="scientific">Nesterenkonia cremea</name>
    <dbReference type="NCBI Taxonomy" id="1882340"/>
    <lineage>
        <taxon>Bacteria</taxon>
        <taxon>Bacillati</taxon>
        <taxon>Actinomycetota</taxon>
        <taxon>Actinomycetes</taxon>
        <taxon>Micrococcales</taxon>
        <taxon>Micrococcaceae</taxon>
        <taxon>Nesterenkonia</taxon>
    </lineage>
</organism>
<keyword evidence="3" id="KW-1185">Reference proteome</keyword>
<gene>
    <name evidence="2" type="ORF">GCM10011401_12530</name>
</gene>
<dbReference type="EMBL" id="BMIS01000004">
    <property type="protein sequence ID" value="GGE66707.1"/>
    <property type="molecule type" value="Genomic_DNA"/>
</dbReference>
<feature type="transmembrane region" description="Helical" evidence="1">
    <location>
        <begin position="53"/>
        <end position="79"/>
    </location>
</feature>
<reference evidence="2" key="1">
    <citation type="journal article" date="2014" name="Int. J. Syst. Evol. Microbiol.">
        <title>Complete genome sequence of Corynebacterium casei LMG S-19264T (=DSM 44701T), isolated from a smear-ripened cheese.</title>
        <authorList>
            <consortium name="US DOE Joint Genome Institute (JGI-PGF)"/>
            <person name="Walter F."/>
            <person name="Albersmeier A."/>
            <person name="Kalinowski J."/>
            <person name="Ruckert C."/>
        </authorList>
    </citation>
    <scope>NUCLEOTIDE SEQUENCE</scope>
    <source>
        <strain evidence="2">CGMCC 1.15388</strain>
    </source>
</reference>
<keyword evidence="1" id="KW-1133">Transmembrane helix</keyword>
<name>A0A917AQ29_9MICC</name>
<evidence type="ECO:0000313" key="3">
    <source>
        <dbReference type="Proteomes" id="UP000633136"/>
    </source>
</evidence>
<feature type="transmembrane region" description="Helical" evidence="1">
    <location>
        <begin position="21"/>
        <end position="41"/>
    </location>
</feature>
<keyword evidence="1" id="KW-0812">Transmembrane</keyword>
<proteinExistence type="predicted"/>
<feature type="transmembrane region" description="Helical" evidence="1">
    <location>
        <begin position="227"/>
        <end position="248"/>
    </location>
</feature>
<feature type="transmembrane region" description="Helical" evidence="1">
    <location>
        <begin position="134"/>
        <end position="157"/>
    </location>
</feature>
<keyword evidence="1" id="KW-0472">Membrane</keyword>
<evidence type="ECO:0000313" key="2">
    <source>
        <dbReference type="EMBL" id="GGE66707.1"/>
    </source>
</evidence>
<dbReference type="AlphaFoldDB" id="A0A917AQ29"/>
<reference evidence="2" key="2">
    <citation type="submission" date="2020-09" db="EMBL/GenBank/DDBJ databases">
        <authorList>
            <person name="Sun Q."/>
            <person name="Zhou Y."/>
        </authorList>
    </citation>
    <scope>NUCLEOTIDE SEQUENCE</scope>
    <source>
        <strain evidence="2">CGMCC 1.15388</strain>
    </source>
</reference>